<evidence type="ECO:0000313" key="4">
    <source>
        <dbReference type="Proteomes" id="UP001231124"/>
    </source>
</evidence>
<dbReference type="SUPFAM" id="SSF55073">
    <property type="entry name" value="Nucleotide cyclase"/>
    <property type="match status" value="1"/>
</dbReference>
<keyword evidence="4" id="KW-1185">Reference proteome</keyword>
<accession>A0ABU0HUM3</accession>
<dbReference type="InterPro" id="IPR000160">
    <property type="entry name" value="GGDEF_dom"/>
</dbReference>
<dbReference type="InterPro" id="IPR001633">
    <property type="entry name" value="EAL_dom"/>
</dbReference>
<feature type="domain" description="GGDEF" evidence="2">
    <location>
        <begin position="1"/>
        <end position="107"/>
    </location>
</feature>
<dbReference type="Pfam" id="PF00563">
    <property type="entry name" value="EAL"/>
    <property type="match status" value="1"/>
</dbReference>
<dbReference type="CDD" id="cd01948">
    <property type="entry name" value="EAL"/>
    <property type="match status" value="1"/>
</dbReference>
<evidence type="ECO:0000259" key="2">
    <source>
        <dbReference type="PROSITE" id="PS50887"/>
    </source>
</evidence>
<sequence length="304" mass="32502">MVSVGMSEAAFRAPLMRSLARLIGLTVVTVIDTVAGEAAVHDGCRRILGAVPLPPTHQGRMIDIAISIGVVLVNDDSATGDELFRQADVALCEAKAAGRNTHQLLEAKVLARDSVRGWLALDMKDAIRRGDFFLVYQPIVDVSSGELLLRWQHPTRGMISPGDFISVAEETGKIVQLGAWAVEEACRAILVTHDRAAIATDLSGRAGQRAVCYLATVGALSGRVGAPRPSGFILDLGDLRAARVAARLRWQDEPNAKPPDQRSDPRIVPEIRLVTVRLPGGTTREGRIENLSKSGALFTVAAPG</sequence>
<name>A0ABU0HUM3_9HYPH</name>
<dbReference type="EMBL" id="JAUSVP010000001">
    <property type="protein sequence ID" value="MDQ0446029.1"/>
    <property type="molecule type" value="Genomic_DNA"/>
</dbReference>
<dbReference type="InterPro" id="IPR029787">
    <property type="entry name" value="Nucleotide_cyclase"/>
</dbReference>
<evidence type="ECO:0000259" key="1">
    <source>
        <dbReference type="PROSITE" id="PS50883"/>
    </source>
</evidence>
<gene>
    <name evidence="3" type="ORF">QO012_000507</name>
</gene>
<protein>
    <submittedName>
        <fullName evidence="3">Signal transduction protein with EAL and GGDEF domain</fullName>
    </submittedName>
</protein>
<comment type="caution">
    <text evidence="3">The sequence shown here is derived from an EMBL/GenBank/DDBJ whole genome shotgun (WGS) entry which is preliminary data.</text>
</comment>
<dbReference type="Gene3D" id="3.20.20.450">
    <property type="entry name" value="EAL domain"/>
    <property type="match status" value="1"/>
</dbReference>
<dbReference type="PANTHER" id="PTHR44757:SF2">
    <property type="entry name" value="BIOFILM ARCHITECTURE MAINTENANCE PROTEIN MBAA"/>
    <property type="match status" value="1"/>
</dbReference>
<dbReference type="PROSITE" id="PS50883">
    <property type="entry name" value="EAL"/>
    <property type="match status" value="1"/>
</dbReference>
<dbReference type="Pfam" id="PF00990">
    <property type="entry name" value="GGDEF"/>
    <property type="match status" value="1"/>
</dbReference>
<dbReference type="PROSITE" id="PS50887">
    <property type="entry name" value="GGDEF"/>
    <property type="match status" value="1"/>
</dbReference>
<dbReference type="RefSeq" id="WP_238203345.1">
    <property type="nucleotide sequence ID" value="NZ_BPQE01000013.1"/>
</dbReference>
<proteinExistence type="predicted"/>
<dbReference type="InterPro" id="IPR035919">
    <property type="entry name" value="EAL_sf"/>
</dbReference>
<feature type="domain" description="EAL" evidence="1">
    <location>
        <begin position="116"/>
        <end position="304"/>
    </location>
</feature>
<dbReference type="SMART" id="SM00052">
    <property type="entry name" value="EAL"/>
    <property type="match status" value="1"/>
</dbReference>
<organism evidence="3 4">
    <name type="scientific">Methylobacterium aerolatum</name>
    <dbReference type="NCBI Taxonomy" id="418708"/>
    <lineage>
        <taxon>Bacteria</taxon>
        <taxon>Pseudomonadati</taxon>
        <taxon>Pseudomonadota</taxon>
        <taxon>Alphaproteobacteria</taxon>
        <taxon>Hyphomicrobiales</taxon>
        <taxon>Methylobacteriaceae</taxon>
        <taxon>Methylobacterium</taxon>
    </lineage>
</organism>
<dbReference type="InterPro" id="IPR043128">
    <property type="entry name" value="Rev_trsase/Diguanyl_cyclase"/>
</dbReference>
<dbReference type="InterPro" id="IPR052155">
    <property type="entry name" value="Biofilm_reg_signaling"/>
</dbReference>
<reference evidence="3 4" key="1">
    <citation type="submission" date="2023-07" db="EMBL/GenBank/DDBJ databases">
        <title>Genomic Encyclopedia of Type Strains, Phase IV (KMG-IV): sequencing the most valuable type-strain genomes for metagenomic binning, comparative biology and taxonomic classification.</title>
        <authorList>
            <person name="Goeker M."/>
        </authorList>
    </citation>
    <scope>NUCLEOTIDE SEQUENCE [LARGE SCALE GENOMIC DNA]</scope>
    <source>
        <strain evidence="3 4">DSM 19013</strain>
    </source>
</reference>
<dbReference type="Gene3D" id="3.30.70.270">
    <property type="match status" value="1"/>
</dbReference>
<dbReference type="SUPFAM" id="SSF141868">
    <property type="entry name" value="EAL domain-like"/>
    <property type="match status" value="1"/>
</dbReference>
<dbReference type="PANTHER" id="PTHR44757">
    <property type="entry name" value="DIGUANYLATE CYCLASE DGCP"/>
    <property type="match status" value="1"/>
</dbReference>
<dbReference type="Proteomes" id="UP001231124">
    <property type="component" value="Unassembled WGS sequence"/>
</dbReference>
<evidence type="ECO:0000313" key="3">
    <source>
        <dbReference type="EMBL" id="MDQ0446029.1"/>
    </source>
</evidence>